<evidence type="ECO:0000313" key="4">
    <source>
        <dbReference type="Proteomes" id="UP001179952"/>
    </source>
</evidence>
<reference evidence="3" key="1">
    <citation type="journal article" date="2023" name="Nat. Commun.">
        <title>Diploid and tetraploid genomes of Acorus and the evolution of monocots.</title>
        <authorList>
            <person name="Ma L."/>
            <person name="Liu K.W."/>
            <person name="Li Z."/>
            <person name="Hsiao Y.Y."/>
            <person name="Qi Y."/>
            <person name="Fu T."/>
            <person name="Tang G.D."/>
            <person name="Zhang D."/>
            <person name="Sun W.H."/>
            <person name="Liu D.K."/>
            <person name="Li Y."/>
            <person name="Chen G.Z."/>
            <person name="Liu X.D."/>
            <person name="Liao X.Y."/>
            <person name="Jiang Y.T."/>
            <person name="Yu X."/>
            <person name="Hao Y."/>
            <person name="Huang J."/>
            <person name="Zhao X.W."/>
            <person name="Ke S."/>
            <person name="Chen Y.Y."/>
            <person name="Wu W.L."/>
            <person name="Hsu J.L."/>
            <person name="Lin Y.F."/>
            <person name="Huang M.D."/>
            <person name="Li C.Y."/>
            <person name="Huang L."/>
            <person name="Wang Z.W."/>
            <person name="Zhao X."/>
            <person name="Zhong W.Y."/>
            <person name="Peng D.H."/>
            <person name="Ahmad S."/>
            <person name="Lan S."/>
            <person name="Zhang J.S."/>
            <person name="Tsai W.C."/>
            <person name="Van de Peer Y."/>
            <person name="Liu Z.J."/>
        </authorList>
    </citation>
    <scope>NUCLEOTIDE SEQUENCE</scope>
    <source>
        <strain evidence="3">SCP</strain>
    </source>
</reference>
<proteinExistence type="predicted"/>
<evidence type="ECO:0000259" key="2">
    <source>
        <dbReference type="Pfam" id="PF13912"/>
    </source>
</evidence>
<feature type="compositionally biased region" description="Polar residues" evidence="1">
    <location>
        <begin position="1"/>
        <end position="11"/>
    </location>
</feature>
<dbReference type="SUPFAM" id="SSF57667">
    <property type="entry name" value="beta-beta-alpha zinc fingers"/>
    <property type="match status" value="1"/>
</dbReference>
<keyword evidence="4" id="KW-1185">Reference proteome</keyword>
<dbReference type="InterPro" id="IPR013087">
    <property type="entry name" value="Znf_C2H2_type"/>
</dbReference>
<feature type="region of interest" description="Disordered" evidence="1">
    <location>
        <begin position="1"/>
        <end position="25"/>
    </location>
</feature>
<dbReference type="PANTHER" id="PTHR47591:SF13">
    <property type="entry name" value="OS02G0293900 PROTEIN"/>
    <property type="match status" value="1"/>
</dbReference>
<dbReference type="PANTHER" id="PTHR47591">
    <property type="entry name" value="ZINC FINGER PROTEIN ZAT2-RELATED"/>
    <property type="match status" value="1"/>
</dbReference>
<accession>A0AAV9B8J3</accession>
<dbReference type="Pfam" id="PF13912">
    <property type="entry name" value="zf-C2H2_6"/>
    <property type="match status" value="1"/>
</dbReference>
<dbReference type="AlphaFoldDB" id="A0AAV9B8J3"/>
<dbReference type="EMBL" id="JAUJYN010000004">
    <property type="protein sequence ID" value="KAK1273058.1"/>
    <property type="molecule type" value="Genomic_DNA"/>
</dbReference>
<dbReference type="InterPro" id="IPR036236">
    <property type="entry name" value="Znf_C2H2_sf"/>
</dbReference>
<dbReference type="Proteomes" id="UP001179952">
    <property type="component" value="Unassembled WGS sequence"/>
</dbReference>
<comment type="caution">
    <text evidence="3">The sequence shown here is derived from an EMBL/GenBank/DDBJ whole genome shotgun (WGS) entry which is preliminary data.</text>
</comment>
<reference evidence="3" key="2">
    <citation type="submission" date="2023-06" db="EMBL/GenBank/DDBJ databases">
        <authorList>
            <person name="Ma L."/>
            <person name="Liu K.-W."/>
            <person name="Li Z."/>
            <person name="Hsiao Y.-Y."/>
            <person name="Qi Y."/>
            <person name="Fu T."/>
            <person name="Tang G."/>
            <person name="Zhang D."/>
            <person name="Sun W.-H."/>
            <person name="Liu D.-K."/>
            <person name="Li Y."/>
            <person name="Chen G.-Z."/>
            <person name="Liu X.-D."/>
            <person name="Liao X.-Y."/>
            <person name="Jiang Y.-T."/>
            <person name="Yu X."/>
            <person name="Hao Y."/>
            <person name="Huang J."/>
            <person name="Zhao X.-W."/>
            <person name="Ke S."/>
            <person name="Chen Y.-Y."/>
            <person name="Wu W.-L."/>
            <person name="Hsu J.-L."/>
            <person name="Lin Y.-F."/>
            <person name="Huang M.-D."/>
            <person name="Li C.-Y."/>
            <person name="Huang L."/>
            <person name="Wang Z.-W."/>
            <person name="Zhao X."/>
            <person name="Zhong W.-Y."/>
            <person name="Peng D.-H."/>
            <person name="Ahmad S."/>
            <person name="Lan S."/>
            <person name="Zhang J.-S."/>
            <person name="Tsai W.-C."/>
            <person name="Van De Peer Y."/>
            <person name="Liu Z.-J."/>
        </authorList>
    </citation>
    <scope>NUCLEOTIDE SEQUENCE</scope>
    <source>
        <strain evidence="3">SCP</strain>
        <tissue evidence="3">Leaves</tissue>
    </source>
</reference>
<gene>
    <name evidence="3" type="ORF">QJS04_geneDACA024164</name>
</gene>
<feature type="domain" description="C2H2-type" evidence="2">
    <location>
        <begin position="26"/>
        <end position="48"/>
    </location>
</feature>
<sequence length="77" mass="8783">MDRKSAANNNAEDFPMTETRMSKKNHECSVCREVFTSGQALGSHMRKNYNARLAKVETRRPAPELLLDLNLPAMPEY</sequence>
<protein>
    <submittedName>
        <fullName evidence="3">Zinc finger protein ZAT2</fullName>
    </submittedName>
</protein>
<name>A0AAV9B8J3_ACOGR</name>
<organism evidence="3 4">
    <name type="scientific">Acorus gramineus</name>
    <name type="common">Dwarf sweet flag</name>
    <dbReference type="NCBI Taxonomy" id="55184"/>
    <lineage>
        <taxon>Eukaryota</taxon>
        <taxon>Viridiplantae</taxon>
        <taxon>Streptophyta</taxon>
        <taxon>Embryophyta</taxon>
        <taxon>Tracheophyta</taxon>
        <taxon>Spermatophyta</taxon>
        <taxon>Magnoliopsida</taxon>
        <taxon>Liliopsida</taxon>
        <taxon>Acoraceae</taxon>
        <taxon>Acorus</taxon>
    </lineage>
</organism>
<evidence type="ECO:0000313" key="3">
    <source>
        <dbReference type="EMBL" id="KAK1273058.1"/>
    </source>
</evidence>
<dbReference type="Gene3D" id="3.30.160.60">
    <property type="entry name" value="Classic Zinc Finger"/>
    <property type="match status" value="1"/>
</dbReference>
<evidence type="ECO:0000256" key="1">
    <source>
        <dbReference type="SAM" id="MobiDB-lite"/>
    </source>
</evidence>